<keyword evidence="2" id="KW-1185">Reference proteome</keyword>
<proteinExistence type="predicted"/>
<evidence type="ECO:0000313" key="1">
    <source>
        <dbReference type="EMBL" id="SCW66015.1"/>
    </source>
</evidence>
<dbReference type="AlphaFoldDB" id="A0A1G4SBR5"/>
<dbReference type="EMBL" id="FMTT01000025">
    <property type="protein sequence ID" value="SCW66015.1"/>
    <property type="molecule type" value="Genomic_DNA"/>
</dbReference>
<evidence type="ECO:0000313" key="2">
    <source>
        <dbReference type="Proteomes" id="UP000198601"/>
    </source>
</evidence>
<accession>A0A1G4SBR5</accession>
<gene>
    <name evidence="1" type="ORF">SAMN04487970_102570</name>
</gene>
<protein>
    <submittedName>
        <fullName evidence="1">Uncharacterized protein</fullName>
    </submittedName>
</protein>
<dbReference type="Proteomes" id="UP000198601">
    <property type="component" value="Unassembled WGS sequence"/>
</dbReference>
<reference evidence="2" key="1">
    <citation type="submission" date="2016-10" db="EMBL/GenBank/DDBJ databases">
        <authorList>
            <person name="Varghese N."/>
            <person name="Submissions S."/>
        </authorList>
    </citation>
    <scope>NUCLEOTIDE SEQUENCE [LARGE SCALE GENOMIC DNA]</scope>
    <source>
        <strain evidence="2">CGMCC 1.8946</strain>
    </source>
</reference>
<sequence>MGWEEARNHFDRLYGTQATDNVLTQSTSTLNTSPWGLYALAMYFLLSKVNTESTLRFNIFSAG</sequence>
<organism evidence="1 2">
    <name type="scientific">Paenibacillus tianmuensis</name>
    <dbReference type="NCBI Taxonomy" id="624147"/>
    <lineage>
        <taxon>Bacteria</taxon>
        <taxon>Bacillati</taxon>
        <taxon>Bacillota</taxon>
        <taxon>Bacilli</taxon>
        <taxon>Bacillales</taxon>
        <taxon>Paenibacillaceae</taxon>
        <taxon>Paenibacillus</taxon>
    </lineage>
</organism>
<name>A0A1G4SBR5_9BACL</name>